<reference evidence="3" key="1">
    <citation type="journal article" date="2019" name="Int. J. Syst. Evol. Microbiol.">
        <title>The Global Catalogue of Microorganisms (GCM) 10K type strain sequencing project: providing services to taxonomists for standard genome sequencing and annotation.</title>
        <authorList>
            <consortium name="The Broad Institute Genomics Platform"/>
            <consortium name="The Broad Institute Genome Sequencing Center for Infectious Disease"/>
            <person name="Wu L."/>
            <person name="Ma J."/>
        </authorList>
    </citation>
    <scope>NUCLEOTIDE SEQUENCE [LARGE SCALE GENOMIC DNA]</scope>
    <source>
        <strain evidence="3">ZS-35-S2</strain>
    </source>
</reference>
<dbReference type="InterPro" id="IPR032696">
    <property type="entry name" value="SQ_cyclase_C"/>
</dbReference>
<dbReference type="InterPro" id="IPR050148">
    <property type="entry name" value="Terpene_synthase-like"/>
</dbReference>
<dbReference type="RefSeq" id="WP_377423050.1">
    <property type="nucleotide sequence ID" value="NZ_JBHSPR010000012.1"/>
</dbReference>
<evidence type="ECO:0000313" key="3">
    <source>
        <dbReference type="Proteomes" id="UP001596203"/>
    </source>
</evidence>
<dbReference type="PANTHER" id="PTHR31739">
    <property type="entry name" value="ENT-COPALYL DIPHOSPHATE SYNTHASE, CHLOROPLASTIC"/>
    <property type="match status" value="1"/>
</dbReference>
<dbReference type="SUPFAM" id="SSF48239">
    <property type="entry name" value="Terpenoid cyclases/Protein prenyltransferases"/>
    <property type="match status" value="2"/>
</dbReference>
<dbReference type="Gene3D" id="1.50.10.160">
    <property type="match status" value="1"/>
</dbReference>
<protein>
    <submittedName>
        <fullName evidence="2">Prenyltransferase/squalene oxidase repeat-containing protein</fullName>
    </submittedName>
</protein>
<dbReference type="Gene3D" id="1.50.10.20">
    <property type="match status" value="1"/>
</dbReference>
<dbReference type="EMBL" id="JBHSPR010000012">
    <property type="protein sequence ID" value="MFC6018066.1"/>
    <property type="molecule type" value="Genomic_DNA"/>
</dbReference>
<dbReference type="Proteomes" id="UP001596203">
    <property type="component" value="Unassembled WGS sequence"/>
</dbReference>
<evidence type="ECO:0000259" key="1">
    <source>
        <dbReference type="Pfam" id="PF13243"/>
    </source>
</evidence>
<dbReference type="Pfam" id="PF13243">
    <property type="entry name" value="SQHop_cyclase_C"/>
    <property type="match status" value="1"/>
</dbReference>
<dbReference type="PANTHER" id="PTHR31739:SF25">
    <property type="entry name" value="(E,E)-GERANYLLINALOOL SYNTHASE"/>
    <property type="match status" value="1"/>
</dbReference>
<dbReference type="InterPro" id="IPR008930">
    <property type="entry name" value="Terpenoid_cyclase/PrenylTrfase"/>
</dbReference>
<proteinExistence type="predicted"/>
<comment type="caution">
    <text evidence="2">The sequence shown here is derived from an EMBL/GenBank/DDBJ whole genome shotgun (WGS) entry which is preliminary data.</text>
</comment>
<organism evidence="2 3">
    <name type="scientific">Plantactinospora solaniradicis</name>
    <dbReference type="NCBI Taxonomy" id="1723736"/>
    <lineage>
        <taxon>Bacteria</taxon>
        <taxon>Bacillati</taxon>
        <taxon>Actinomycetota</taxon>
        <taxon>Actinomycetes</taxon>
        <taxon>Micromonosporales</taxon>
        <taxon>Micromonosporaceae</taxon>
        <taxon>Plantactinospora</taxon>
    </lineage>
</organism>
<accession>A0ABW1K8A2</accession>
<gene>
    <name evidence="2" type="ORF">ACFP2T_17885</name>
</gene>
<sequence>MQFVPIKVDIARPLAAGVDIVAATRELLAGLARQPWGQVSPSIYETGRLVTLAPWLIGHAERLRYLLDSQRPDGGWGAPGGYALVPTLSATEALLATLRGIAAGRQPAVGRADLASAADRGLRVLHRWLRADRLSIPDTPAVDLIIPALVASINQQLDEVRESPLTGLDAWRGEARLGIPKRMDSSHLDRIRQALIAGARAPEKLLHAWEVAGNPPHGATGIHPASPGTVGASPAATAAWLGGTGLVGSSHSVHQALAYLETVARQLGGPVPCAVPITVFERGWVLSGLARAGVPLAPPPELVSSLAVAIGPAGTPAGPGLPADADTTSVALHALVQLGTTLAPESLWGYEMTPYFCTWPGEDGISVTTNAHVLDAFGAYLTTVPDVAGRYQAAVVQLSAWLVEQQLASGEWGDRWHASPYYATACCVLALDQFGCGPSASASVARAIEWVLATQRSDGSWGRWTGTVEETAYAMHILLAPAGLTERRHIAAAAIRGYTYLQETAGRQDDPPLWHDKDLYCPSAIVRAATLAALHLAQSRPDLMTSRA</sequence>
<name>A0ABW1K8A2_9ACTN</name>
<evidence type="ECO:0000313" key="2">
    <source>
        <dbReference type="EMBL" id="MFC6018066.1"/>
    </source>
</evidence>
<feature type="domain" description="Squalene cyclase C-terminal" evidence="1">
    <location>
        <begin position="371"/>
        <end position="473"/>
    </location>
</feature>
<keyword evidence="3" id="KW-1185">Reference proteome</keyword>